<keyword evidence="2" id="KW-0812">Transmembrane</keyword>
<keyword evidence="2" id="KW-1133">Transmembrane helix</keyword>
<dbReference type="PANTHER" id="PTHR36587:SF2">
    <property type="entry name" value="EXPRESSION SITE-ASSOCIATED GENE 3 (ESAG3)-LIKE PROTEIN"/>
    <property type="match status" value="1"/>
</dbReference>
<dbReference type="OrthoDB" id="2562172at2759"/>
<reference evidence="3 4" key="1">
    <citation type="submission" date="2017-03" db="EMBL/GenBank/DDBJ databases">
        <title>Widespread Adenine N6-methylation of Active Genes in Fungi.</title>
        <authorList>
            <consortium name="DOE Joint Genome Institute"/>
            <person name="Mondo S.J."/>
            <person name="Dannebaum R.O."/>
            <person name="Kuo R.C."/>
            <person name="Louie K.B."/>
            <person name="Bewick A.J."/>
            <person name="Labutti K."/>
            <person name="Haridas S."/>
            <person name="Kuo A."/>
            <person name="Salamov A."/>
            <person name="Ahrendt S.R."/>
            <person name="Lau R."/>
            <person name="Bowen B.P."/>
            <person name="Lipzen A."/>
            <person name="Sullivan W."/>
            <person name="Andreopoulos W.B."/>
            <person name="Clum A."/>
            <person name="Lindquist E."/>
            <person name="Daum C."/>
            <person name="Northen T.R."/>
            <person name="Ramamoorthy G."/>
            <person name="Schmitz R.J."/>
            <person name="Gryganskyi A."/>
            <person name="Culley D."/>
            <person name="Magnuson J."/>
            <person name="James T.Y."/>
            <person name="O'Malley M.A."/>
            <person name="Stajich J.E."/>
            <person name="Spatafora J.W."/>
            <person name="Visel A."/>
            <person name="Grigoriev I.V."/>
        </authorList>
    </citation>
    <scope>NUCLEOTIDE SEQUENCE [LARGE SCALE GENOMIC DNA]</scope>
    <source>
        <strain evidence="3 4">NRRL Y-17943</strain>
    </source>
</reference>
<dbReference type="Proteomes" id="UP000193218">
    <property type="component" value="Unassembled WGS sequence"/>
</dbReference>
<feature type="region of interest" description="Disordered" evidence="1">
    <location>
        <begin position="179"/>
        <end position="199"/>
    </location>
</feature>
<organism evidence="3 4">
    <name type="scientific">Kockovaella imperatae</name>
    <dbReference type="NCBI Taxonomy" id="4999"/>
    <lineage>
        <taxon>Eukaryota</taxon>
        <taxon>Fungi</taxon>
        <taxon>Dikarya</taxon>
        <taxon>Basidiomycota</taxon>
        <taxon>Agaricomycotina</taxon>
        <taxon>Tremellomycetes</taxon>
        <taxon>Tremellales</taxon>
        <taxon>Cuniculitremaceae</taxon>
        <taxon>Kockovaella</taxon>
    </lineage>
</organism>
<keyword evidence="2" id="KW-0472">Membrane</keyword>
<sequence>MLMSLRANIYTALIVPAVLIVLLLVWHNDSYDPKTLLSLGNHPSGGVPNVHLFFPVDKRSAESEDGSVVFCKTIQGAVVNGWTPILFNWEVESEHQMRKVQGLRDLLDSPVHTAGFEEDDLILMMDAFDVFIQLSPEVAARRFTEYGDVDVMAAAEKNCYPNDPNGHICQDAPWSPLHNGPNANLYRPNDDPNRPYDQEETLPRHVNSGTVIGKLSKMRTFYNELWDFMLSDTYEGWDDQGAFGIFLTDQPVKTRLSVDYHSRLFWPGFQDFQNIRFMGTHYPPDPSTAASYSDPEASDYIPWDLYPMLAHHRKTGEVPVALHFNGPIKELINEWWGQLWWSSQRDRFLPIIHQRMSQGKVLIAIPEGYREMPVQELCPHMDIWQWQSSHQTTDGRGSSVAQDE</sequence>
<dbReference type="InParanoid" id="A0A1Y1UUS0"/>
<gene>
    <name evidence="3" type="ORF">BD324DRAFT_613666</name>
</gene>
<evidence type="ECO:0000313" key="4">
    <source>
        <dbReference type="Proteomes" id="UP000193218"/>
    </source>
</evidence>
<dbReference type="AlphaFoldDB" id="A0A1Y1UUS0"/>
<evidence type="ECO:0000313" key="3">
    <source>
        <dbReference type="EMBL" id="ORX41216.1"/>
    </source>
</evidence>
<proteinExistence type="predicted"/>
<feature type="compositionally biased region" description="Basic and acidic residues" evidence="1">
    <location>
        <begin position="188"/>
        <end position="199"/>
    </location>
</feature>
<name>A0A1Y1UUS0_9TREE</name>
<accession>A0A1Y1UUS0</accession>
<dbReference type="CDD" id="cd22997">
    <property type="entry name" value="GT_LH"/>
    <property type="match status" value="1"/>
</dbReference>
<dbReference type="GeneID" id="33556334"/>
<evidence type="ECO:0000256" key="2">
    <source>
        <dbReference type="SAM" id="Phobius"/>
    </source>
</evidence>
<feature type="transmembrane region" description="Helical" evidence="2">
    <location>
        <begin position="7"/>
        <end position="26"/>
    </location>
</feature>
<keyword evidence="4" id="KW-1185">Reference proteome</keyword>
<comment type="caution">
    <text evidence="3">The sequence shown here is derived from an EMBL/GenBank/DDBJ whole genome shotgun (WGS) entry which is preliminary data.</text>
</comment>
<evidence type="ECO:0000256" key="1">
    <source>
        <dbReference type="SAM" id="MobiDB-lite"/>
    </source>
</evidence>
<dbReference type="RefSeq" id="XP_021874895.1">
    <property type="nucleotide sequence ID" value="XM_022014526.1"/>
</dbReference>
<dbReference type="EMBL" id="NBSH01000001">
    <property type="protein sequence ID" value="ORX41216.1"/>
    <property type="molecule type" value="Genomic_DNA"/>
</dbReference>
<dbReference type="PANTHER" id="PTHR36587">
    <property type="entry name" value="EXPRESSION SITE-ASSOCIATED GENE 3 (ESAG3)-LIKE PROTEIN"/>
    <property type="match status" value="1"/>
</dbReference>
<protein>
    <submittedName>
        <fullName evidence="3">Uncharacterized protein</fullName>
    </submittedName>
</protein>